<reference evidence="2" key="1">
    <citation type="submission" date="2024-07" db="EMBL/GenBank/DDBJ databases">
        <title>Two chromosome-level genome assemblies of Korean endemic species Abeliophyllum distichum and Forsythia ovata (Oleaceae).</title>
        <authorList>
            <person name="Jang H."/>
        </authorList>
    </citation>
    <scope>NUCLEOTIDE SEQUENCE [LARGE SCALE GENOMIC DNA]</scope>
</reference>
<dbReference type="Proteomes" id="UP001604336">
    <property type="component" value="Unassembled WGS sequence"/>
</dbReference>
<gene>
    <name evidence="1" type="ORF">Adt_46889</name>
</gene>
<evidence type="ECO:0000313" key="1">
    <source>
        <dbReference type="EMBL" id="KAL2456249.1"/>
    </source>
</evidence>
<dbReference type="AlphaFoldDB" id="A0ABD1NZ88"/>
<name>A0ABD1NZ88_9LAMI</name>
<keyword evidence="2" id="KW-1185">Reference proteome</keyword>
<dbReference type="EMBL" id="JBFOLK010000127">
    <property type="protein sequence ID" value="KAL2456249.1"/>
    <property type="molecule type" value="Genomic_DNA"/>
</dbReference>
<sequence>MNRTHPNVIEPPYKPLDPDSNVVGLFPADQPTTNHRPNAIQISPMAQNSLQPTVALGKAPSAAALASTCRCIRRQPTGRCASFGRSFCWFHRRIRGGACCPSTGFYAWVDPRHHSSNRVGPDHFG</sequence>
<protein>
    <submittedName>
        <fullName evidence="1">Uncharacterized protein</fullName>
    </submittedName>
</protein>
<proteinExistence type="predicted"/>
<accession>A0ABD1NZ88</accession>
<organism evidence="1 2">
    <name type="scientific">Abeliophyllum distichum</name>
    <dbReference type="NCBI Taxonomy" id="126358"/>
    <lineage>
        <taxon>Eukaryota</taxon>
        <taxon>Viridiplantae</taxon>
        <taxon>Streptophyta</taxon>
        <taxon>Embryophyta</taxon>
        <taxon>Tracheophyta</taxon>
        <taxon>Spermatophyta</taxon>
        <taxon>Magnoliopsida</taxon>
        <taxon>eudicotyledons</taxon>
        <taxon>Gunneridae</taxon>
        <taxon>Pentapetalae</taxon>
        <taxon>asterids</taxon>
        <taxon>lamiids</taxon>
        <taxon>Lamiales</taxon>
        <taxon>Oleaceae</taxon>
        <taxon>Forsythieae</taxon>
        <taxon>Abeliophyllum</taxon>
    </lineage>
</organism>
<comment type="caution">
    <text evidence="1">The sequence shown here is derived from an EMBL/GenBank/DDBJ whole genome shotgun (WGS) entry which is preliminary data.</text>
</comment>
<evidence type="ECO:0000313" key="2">
    <source>
        <dbReference type="Proteomes" id="UP001604336"/>
    </source>
</evidence>